<dbReference type="Pfam" id="PF13091">
    <property type="entry name" value="PLDc_2"/>
    <property type="match status" value="2"/>
</dbReference>
<organism evidence="14 15">
    <name type="scientific">Beggiatoa leptomitoformis</name>
    <dbReference type="NCBI Taxonomy" id="288004"/>
    <lineage>
        <taxon>Bacteria</taxon>
        <taxon>Pseudomonadati</taxon>
        <taxon>Pseudomonadota</taxon>
        <taxon>Gammaproteobacteria</taxon>
        <taxon>Thiotrichales</taxon>
        <taxon>Thiotrichaceae</taxon>
        <taxon>Beggiatoa</taxon>
    </lineage>
</organism>
<feature type="active site" evidence="12">
    <location>
        <position position="223"/>
    </location>
</feature>
<feature type="active site" evidence="12">
    <location>
        <position position="402"/>
    </location>
</feature>
<feature type="active site" evidence="12">
    <location>
        <position position="221"/>
    </location>
</feature>
<dbReference type="AlphaFoldDB" id="A0A2N9YEV1"/>
<dbReference type="EC" id="2.7.8.-" evidence="12"/>
<dbReference type="InterPro" id="IPR025202">
    <property type="entry name" value="PLD-like_dom"/>
</dbReference>
<feature type="active site" evidence="12">
    <location>
        <position position="407"/>
    </location>
</feature>
<feature type="active site" evidence="12">
    <location>
        <position position="228"/>
    </location>
</feature>
<dbReference type="Pfam" id="PF13396">
    <property type="entry name" value="PLDc_N"/>
    <property type="match status" value="1"/>
</dbReference>
<evidence type="ECO:0000256" key="9">
    <source>
        <dbReference type="ARBA" id="ARBA00023136"/>
    </source>
</evidence>
<evidence type="ECO:0000313" key="14">
    <source>
        <dbReference type="EMBL" id="AUI68956.1"/>
    </source>
</evidence>
<dbReference type="InterPro" id="IPR030840">
    <property type="entry name" value="CL_synthase_A"/>
</dbReference>
<evidence type="ECO:0000256" key="11">
    <source>
        <dbReference type="ARBA" id="ARBA00023264"/>
    </source>
</evidence>
<keyword evidence="8 12" id="KW-0443">Lipid metabolism</keyword>
<comment type="similarity">
    <text evidence="12">Belongs to the phospholipase D family. Cardiolipin synthase subfamily. ClsA sub-subfamily.</text>
</comment>
<evidence type="ECO:0000256" key="10">
    <source>
        <dbReference type="ARBA" id="ARBA00023209"/>
    </source>
</evidence>
<dbReference type="PANTHER" id="PTHR21248">
    <property type="entry name" value="CARDIOLIPIN SYNTHASE"/>
    <property type="match status" value="1"/>
</dbReference>
<dbReference type="SUPFAM" id="SSF56024">
    <property type="entry name" value="Phospholipase D/nuclease"/>
    <property type="match status" value="2"/>
</dbReference>
<gene>
    <name evidence="12" type="primary">clsA</name>
    <name evidence="14" type="synonym">cls</name>
    <name evidence="14" type="ORF">BLE401_09760</name>
</gene>
<keyword evidence="3 12" id="KW-0444">Lipid biosynthesis</keyword>
<keyword evidence="7 12" id="KW-1133">Transmembrane helix</keyword>
<dbReference type="EMBL" id="CP018889">
    <property type="protein sequence ID" value="AUI68956.1"/>
    <property type="molecule type" value="Genomic_DNA"/>
</dbReference>
<dbReference type="Gene3D" id="3.30.870.10">
    <property type="entry name" value="Endonuclease Chain A"/>
    <property type="match status" value="2"/>
</dbReference>
<reference evidence="15" key="1">
    <citation type="submission" date="2016-12" db="EMBL/GenBank/DDBJ databases">
        <title>Complete Genome Sequence of Beggiatoa leptomitiformis D-401.</title>
        <authorList>
            <person name="Fomenkov A."/>
            <person name="Vincze T."/>
            <person name="Grabovich M."/>
            <person name="Anton B.P."/>
            <person name="Dubinina G."/>
            <person name="Orlova M."/>
            <person name="Belousova E."/>
            <person name="Roberts R.J."/>
        </authorList>
    </citation>
    <scope>NUCLEOTIDE SEQUENCE [LARGE SCALE GENOMIC DNA]</scope>
    <source>
        <strain evidence="15">D-401</strain>
    </source>
</reference>
<dbReference type="Proteomes" id="UP000234271">
    <property type="component" value="Chromosome"/>
</dbReference>
<feature type="active site" evidence="12">
    <location>
        <position position="400"/>
    </location>
</feature>
<feature type="domain" description="PLD phosphodiesterase" evidence="13">
    <location>
        <begin position="395"/>
        <end position="422"/>
    </location>
</feature>
<evidence type="ECO:0000256" key="8">
    <source>
        <dbReference type="ARBA" id="ARBA00023098"/>
    </source>
</evidence>
<dbReference type="GO" id="GO:0008808">
    <property type="term" value="F:cardiolipin synthase activity"/>
    <property type="evidence" value="ECO:0007669"/>
    <property type="project" value="UniProtKB-UniRule"/>
</dbReference>
<dbReference type="CDD" id="cd09158">
    <property type="entry name" value="PLDc_EcCLS_like_2"/>
    <property type="match status" value="1"/>
</dbReference>
<feature type="transmembrane region" description="Helical" evidence="12">
    <location>
        <begin position="7"/>
        <end position="26"/>
    </location>
</feature>
<dbReference type="PROSITE" id="PS50035">
    <property type="entry name" value="PLD"/>
    <property type="match status" value="2"/>
</dbReference>
<dbReference type="PANTHER" id="PTHR21248:SF22">
    <property type="entry name" value="PHOSPHOLIPASE D"/>
    <property type="match status" value="1"/>
</dbReference>
<dbReference type="GO" id="GO:0032049">
    <property type="term" value="P:cardiolipin biosynthetic process"/>
    <property type="evidence" value="ECO:0007669"/>
    <property type="project" value="UniProtKB-UniRule"/>
</dbReference>
<dbReference type="SMART" id="SM00155">
    <property type="entry name" value="PLDc"/>
    <property type="match status" value="2"/>
</dbReference>
<evidence type="ECO:0000256" key="12">
    <source>
        <dbReference type="HAMAP-Rule" id="MF_00190"/>
    </source>
</evidence>
<keyword evidence="11 12" id="KW-1208">Phospholipid metabolism</keyword>
<comment type="function">
    <text evidence="12">Catalyzes the reversible phosphatidyl group transfer from one phosphatidylglycerol molecule to another to form cardiolipin (CL) (diphosphatidylglycerol) and glycerol.</text>
</comment>
<comment type="subcellular location">
    <subcellularLocation>
        <location evidence="1 12">Cell membrane</location>
        <topology evidence="1 12">Multi-pass membrane protein</topology>
    </subcellularLocation>
</comment>
<feature type="domain" description="PLD phosphodiesterase" evidence="13">
    <location>
        <begin position="216"/>
        <end position="243"/>
    </location>
</feature>
<keyword evidence="15" id="KW-1185">Reference proteome</keyword>
<dbReference type="KEGG" id="blep:AL038_14500"/>
<sequence length="482" mass="54007">MLGIDTTYLAILHWLIVISLSIRVIMQRHAVGVSLAWLTVILLLPFFGAGIYLLVGENRLGKRRAERASRLQKPYHEWLKSLDAQYQLNFPLLNPACEALHRQAIATIGMPALAGNQLQLLDKTEDTFRLMIADIDQAKESCHLVFYICQTGGMVDNILQALIQAVQRGVRCRLLVDAVGSYDFIDSFWAKKLQTAGVEIEVALPVNVIRSLFVRLDLRNHRKILVIDNEIAYTGSMNLADPRFFKKDEEIGRWIDAMVRVTGAAAKALNAIFAGDWEMETDISLKTSIAEPLPDTSHQQGSIVQVIPSGPGLAPAIIHGMLLTTIYTARKELIITTPYFVPDEAMQTALCTAAHRGVMVTILVPSHGDSLLVRLASRAHFDELMAAGVKIAGYYGGLLHSKTISVDGEFSLIGSVNMDMRSFWLNFEITLFVYDENFTQQVKTMQTNYLKYAYFFDPNAWKKRPLLHRFIENATQLLSPLL</sequence>
<accession>A0A2N9YEV1</accession>
<name>A0A2N9YEV1_9GAMM</name>
<evidence type="ECO:0000256" key="4">
    <source>
        <dbReference type="ARBA" id="ARBA00022679"/>
    </source>
</evidence>
<dbReference type="HAMAP" id="MF_00190">
    <property type="entry name" value="Cardiolipin_synth_ClsA"/>
    <property type="match status" value="1"/>
</dbReference>
<keyword evidence="2 12" id="KW-1003">Cell membrane</keyword>
<keyword evidence="6" id="KW-0677">Repeat</keyword>
<comment type="catalytic activity">
    <reaction evidence="12">
        <text>2 a 1,2-diacyl-sn-glycero-3-phospho-(1'-sn-glycerol) = a cardiolipin + glycerol</text>
        <dbReference type="Rhea" id="RHEA:31451"/>
        <dbReference type="ChEBI" id="CHEBI:17754"/>
        <dbReference type="ChEBI" id="CHEBI:62237"/>
        <dbReference type="ChEBI" id="CHEBI:64716"/>
    </reaction>
</comment>
<keyword evidence="10 12" id="KW-0594">Phospholipid biosynthesis</keyword>
<dbReference type="InterPro" id="IPR022924">
    <property type="entry name" value="Cardiolipin_synthase"/>
</dbReference>
<protein>
    <recommendedName>
        <fullName evidence="12">Cardiolipin synthase A</fullName>
        <shortName evidence="12">CL synthase</shortName>
        <ecNumber evidence="12">2.7.8.-</ecNumber>
    </recommendedName>
</protein>
<proteinExistence type="inferred from homology"/>
<keyword evidence="4 12" id="KW-0808">Transferase</keyword>
<evidence type="ECO:0000256" key="5">
    <source>
        <dbReference type="ARBA" id="ARBA00022692"/>
    </source>
</evidence>
<evidence type="ECO:0000313" key="15">
    <source>
        <dbReference type="Proteomes" id="UP000234271"/>
    </source>
</evidence>
<dbReference type="RefSeq" id="WP_062154004.1">
    <property type="nucleotide sequence ID" value="NZ_CP012373.2"/>
</dbReference>
<keyword evidence="5 12" id="KW-0812">Transmembrane</keyword>
<evidence type="ECO:0000256" key="1">
    <source>
        <dbReference type="ARBA" id="ARBA00004651"/>
    </source>
</evidence>
<dbReference type="NCBIfam" id="TIGR04265">
    <property type="entry name" value="bac_cardiolipin"/>
    <property type="match status" value="1"/>
</dbReference>
<feature type="transmembrane region" description="Helical" evidence="12">
    <location>
        <begin position="32"/>
        <end position="55"/>
    </location>
</feature>
<evidence type="ECO:0000259" key="13">
    <source>
        <dbReference type="PROSITE" id="PS50035"/>
    </source>
</evidence>
<evidence type="ECO:0000256" key="7">
    <source>
        <dbReference type="ARBA" id="ARBA00022989"/>
    </source>
</evidence>
<evidence type="ECO:0000256" key="2">
    <source>
        <dbReference type="ARBA" id="ARBA00022475"/>
    </source>
</evidence>
<dbReference type="OrthoDB" id="9762009at2"/>
<evidence type="ECO:0000256" key="6">
    <source>
        <dbReference type="ARBA" id="ARBA00022737"/>
    </source>
</evidence>
<dbReference type="InterPro" id="IPR027379">
    <property type="entry name" value="CLS_N"/>
</dbReference>
<dbReference type="GO" id="GO:0005886">
    <property type="term" value="C:plasma membrane"/>
    <property type="evidence" value="ECO:0007669"/>
    <property type="project" value="UniProtKB-SubCell"/>
</dbReference>
<dbReference type="CDD" id="cd09152">
    <property type="entry name" value="PLDc_EcCLS_like_1"/>
    <property type="match status" value="1"/>
</dbReference>
<dbReference type="InterPro" id="IPR001736">
    <property type="entry name" value="PLipase_D/transphosphatidylase"/>
</dbReference>
<keyword evidence="9 12" id="KW-0472">Membrane</keyword>
<evidence type="ECO:0000256" key="3">
    <source>
        <dbReference type="ARBA" id="ARBA00022516"/>
    </source>
</evidence>
<dbReference type="STRING" id="288004.AL038_14500"/>